<dbReference type="SUPFAM" id="SSF52317">
    <property type="entry name" value="Class I glutamine amidotransferase-like"/>
    <property type="match status" value="1"/>
</dbReference>
<evidence type="ECO:0000313" key="3">
    <source>
        <dbReference type="EMBL" id="NYD84990.1"/>
    </source>
</evidence>
<dbReference type="Pfam" id="PF01965">
    <property type="entry name" value="DJ-1_PfpI"/>
    <property type="match status" value="1"/>
</dbReference>
<dbReference type="InterPro" id="IPR002818">
    <property type="entry name" value="DJ-1/PfpI"/>
</dbReference>
<protein>
    <submittedName>
        <fullName evidence="2">AraC family transcriptional regulator</fullName>
    </submittedName>
    <submittedName>
        <fullName evidence="3">Transcriptional regulator GlxA family with amidase domain</fullName>
    </submittedName>
</protein>
<name>A0A7Y9FD22_9CELL</name>
<dbReference type="RefSeq" id="WP_140458746.1">
    <property type="nucleotide sequence ID" value="NZ_BAABFI010000003.1"/>
</dbReference>
<dbReference type="PANTHER" id="PTHR43130">
    <property type="entry name" value="ARAC-FAMILY TRANSCRIPTIONAL REGULATOR"/>
    <property type="match status" value="1"/>
</dbReference>
<dbReference type="EMBL" id="JACCBK010000001">
    <property type="protein sequence ID" value="NYD84990.1"/>
    <property type="molecule type" value="Genomic_DNA"/>
</dbReference>
<dbReference type="InterPro" id="IPR029062">
    <property type="entry name" value="Class_I_gatase-like"/>
</dbReference>
<gene>
    <name evidence="3" type="ORF">BKA21_000539</name>
    <name evidence="2" type="ORF">Col01nite_28530</name>
</gene>
<dbReference type="InterPro" id="IPR052158">
    <property type="entry name" value="INH-QAR"/>
</dbReference>
<keyword evidence="5" id="KW-1185">Reference proteome</keyword>
<sequence>MSTQAPLRIGVLVFDDAEELDVVGPFEVLASWAAHSALHPEVVTFSPDGSGVRCAKGLSLVPDTAAADVGPLHVLVHPGGRGTRRLMVDAEHLAWVRAMRATTPLMTSVCTGALVYAAAGLLAGRPATTHHGAVDELVQADPSVLVDTEARFVDDGDVVTSAGVSAGIDMALHLVARLESVEAARATRRGIQYDPAPPV</sequence>
<evidence type="ECO:0000259" key="1">
    <source>
        <dbReference type="Pfam" id="PF01965"/>
    </source>
</evidence>
<feature type="domain" description="DJ-1/PfpI" evidence="1">
    <location>
        <begin position="8"/>
        <end position="176"/>
    </location>
</feature>
<dbReference type="Gene3D" id="3.40.50.880">
    <property type="match status" value="1"/>
</dbReference>
<accession>A0A7Y9FD22</accession>
<organism evidence="3 4">
    <name type="scientific">Cellulomonas oligotrophica</name>
    <dbReference type="NCBI Taxonomy" id="931536"/>
    <lineage>
        <taxon>Bacteria</taxon>
        <taxon>Bacillati</taxon>
        <taxon>Actinomycetota</taxon>
        <taxon>Actinomycetes</taxon>
        <taxon>Micrococcales</taxon>
        <taxon>Cellulomonadaceae</taxon>
        <taxon>Cellulomonas</taxon>
    </lineage>
</organism>
<reference evidence="2 5" key="2">
    <citation type="submission" date="2021-01" db="EMBL/GenBank/DDBJ databases">
        <title>Whole genome shotgun sequence of Cellulomonas oligotrophica NBRC 109435.</title>
        <authorList>
            <person name="Komaki H."/>
            <person name="Tamura T."/>
        </authorList>
    </citation>
    <scope>NUCLEOTIDE SEQUENCE [LARGE SCALE GENOMIC DNA]</scope>
    <source>
        <strain evidence="2 5">NBRC 109435</strain>
    </source>
</reference>
<comment type="caution">
    <text evidence="3">The sequence shown here is derived from an EMBL/GenBank/DDBJ whole genome shotgun (WGS) entry which is preliminary data.</text>
</comment>
<evidence type="ECO:0000313" key="5">
    <source>
        <dbReference type="Proteomes" id="UP000618382"/>
    </source>
</evidence>
<dbReference type="PANTHER" id="PTHR43130:SF3">
    <property type="entry name" value="HTH-TYPE TRANSCRIPTIONAL REGULATOR RV1931C"/>
    <property type="match status" value="1"/>
</dbReference>
<dbReference type="AlphaFoldDB" id="A0A7Y9FD22"/>
<dbReference type="Proteomes" id="UP000618382">
    <property type="component" value="Unassembled WGS sequence"/>
</dbReference>
<evidence type="ECO:0000313" key="2">
    <source>
        <dbReference type="EMBL" id="GIG33694.1"/>
    </source>
</evidence>
<proteinExistence type="predicted"/>
<dbReference type="EMBL" id="BONN01000009">
    <property type="protein sequence ID" value="GIG33694.1"/>
    <property type="molecule type" value="Genomic_DNA"/>
</dbReference>
<dbReference type="CDD" id="cd03139">
    <property type="entry name" value="GATase1_PfpI_2"/>
    <property type="match status" value="1"/>
</dbReference>
<dbReference type="Proteomes" id="UP000577956">
    <property type="component" value="Unassembled WGS sequence"/>
</dbReference>
<evidence type="ECO:0000313" key="4">
    <source>
        <dbReference type="Proteomes" id="UP000577956"/>
    </source>
</evidence>
<reference evidence="3 4" key="1">
    <citation type="submission" date="2020-07" db="EMBL/GenBank/DDBJ databases">
        <title>Sequencing the genomes of 1000 actinobacteria strains.</title>
        <authorList>
            <person name="Klenk H.-P."/>
        </authorList>
    </citation>
    <scope>NUCLEOTIDE SEQUENCE [LARGE SCALE GENOMIC DNA]</scope>
    <source>
        <strain evidence="3 4">DSM 24482</strain>
    </source>
</reference>